<dbReference type="AlphaFoldDB" id="A0A192GZ18"/>
<evidence type="ECO:0000313" key="2">
    <source>
        <dbReference type="Proteomes" id="UP000078582"/>
    </source>
</evidence>
<dbReference type="KEGG" id="lbt:AYR52_10590"/>
<gene>
    <name evidence="1" type="ORF">AYR53_02720</name>
</gene>
<dbReference type="Proteomes" id="UP000078582">
    <property type="component" value="Chromosome"/>
</dbReference>
<dbReference type="OrthoDB" id="2326573at2"/>
<dbReference type="GeneID" id="42981150"/>
<organism evidence="1 2">
    <name type="scientific">Loigolactobacillus backii</name>
    <dbReference type="NCBI Taxonomy" id="375175"/>
    <lineage>
        <taxon>Bacteria</taxon>
        <taxon>Bacillati</taxon>
        <taxon>Bacillota</taxon>
        <taxon>Bacilli</taxon>
        <taxon>Lactobacillales</taxon>
        <taxon>Lactobacillaceae</taxon>
        <taxon>Loigolactobacillus</taxon>
    </lineage>
</organism>
<dbReference type="EMBL" id="CP014873">
    <property type="protein sequence ID" value="ANK61774.1"/>
    <property type="molecule type" value="Genomic_DNA"/>
</dbReference>
<accession>A0A192GZ18</accession>
<protein>
    <submittedName>
        <fullName evidence="1">Uncharacterized protein</fullName>
    </submittedName>
</protein>
<evidence type="ECO:0000313" key="1">
    <source>
        <dbReference type="EMBL" id="ANK61774.1"/>
    </source>
</evidence>
<name>A0A192GZ18_9LACO</name>
<sequence>MAEDRFYQPKDSKDAMRYVENLFNQYKDAPLTDELLRYNQKLVRYLSGNIVDEATREGHPDRAKAAQQMAAAMDEWVRIKALGKPFTGKMKHFKIVSGNQHVRFKARRNKGGGKQVTMRKTMHH</sequence>
<keyword evidence="2" id="KW-1185">Reference proteome</keyword>
<dbReference type="RefSeq" id="WP_068225968.1">
    <property type="nucleotide sequence ID" value="NZ_CP014623.1"/>
</dbReference>
<proteinExistence type="predicted"/>
<dbReference type="STRING" id="375175.AYR53_02720"/>
<reference evidence="1 2" key="1">
    <citation type="submission" date="2016-03" db="EMBL/GenBank/DDBJ databases">
        <title>Pediococcus and Lactobacillus from brewery environment - whole genome sequencing and assembly.</title>
        <authorList>
            <person name="Behr J."/>
            <person name="Geissler A.J."/>
            <person name="Vogel R.F."/>
        </authorList>
    </citation>
    <scope>NUCLEOTIDE SEQUENCE [LARGE SCALE GENOMIC DNA]</scope>
    <source>
        <strain evidence="1 2">TMW 1.1989</strain>
    </source>
</reference>